<reference evidence="4 5" key="1">
    <citation type="submission" date="2017-11" db="EMBL/GenBank/DDBJ databases">
        <title>Complete genome of Rhizobium leguminosarum Norway, an ineffective micro-symbiont.</title>
        <authorList>
            <person name="Hoffrichter A."/>
            <person name="Liang J."/>
            <person name="Brachmann A."/>
            <person name="Marin M."/>
        </authorList>
    </citation>
    <scope>NUCLEOTIDE SEQUENCE [LARGE SCALE GENOMIC DNA]</scope>
    <source>
        <strain evidence="4 5">Norway</strain>
    </source>
</reference>
<dbReference type="InterPro" id="IPR000868">
    <property type="entry name" value="Isochorismatase-like_dom"/>
</dbReference>
<evidence type="ECO:0000313" key="5">
    <source>
        <dbReference type="Proteomes" id="UP000238523"/>
    </source>
</evidence>
<evidence type="ECO:0000313" key="4">
    <source>
        <dbReference type="EMBL" id="AUW43003.1"/>
    </source>
</evidence>
<protein>
    <submittedName>
        <fullName evidence="4">Nicotinamidase-like amidase</fullName>
    </submittedName>
</protein>
<dbReference type="SUPFAM" id="SSF52499">
    <property type="entry name" value="Isochorismatase-like hydrolases"/>
    <property type="match status" value="1"/>
</dbReference>
<name>A0A2K9Z444_RHILE</name>
<sequence>MKTKAAAAFAGSLLIAVFVSSGAEATIIDDWSTVKAPAAPVLKPVDLKTSDTALLLLDFNGAQNPEKGPCNTKTKQRCIASLPKVEELMKEARASGVPLVYSITGGATSGDIATVLAPKEGDRVVQSGANKFINTDLEKILKDKGIKTVIVTGTASEGAVLNTAAYAALKGMNVVLPVDGMSSTNPYAEQYVAWHFANAPGVSAKTTLTAIDEIKFGK</sequence>
<dbReference type="InterPro" id="IPR036380">
    <property type="entry name" value="Isochorismatase-like_sf"/>
</dbReference>
<evidence type="ECO:0000256" key="1">
    <source>
        <dbReference type="ARBA" id="ARBA00022801"/>
    </source>
</evidence>
<dbReference type="PANTHER" id="PTHR43540:SF6">
    <property type="entry name" value="ISOCHORISMATASE-LIKE DOMAIN-CONTAINING PROTEIN"/>
    <property type="match status" value="1"/>
</dbReference>
<dbReference type="AlphaFoldDB" id="A0A2K9Z444"/>
<feature type="chain" id="PRO_5014752757" evidence="2">
    <location>
        <begin position="26"/>
        <end position="218"/>
    </location>
</feature>
<dbReference type="GO" id="GO:0016787">
    <property type="term" value="F:hydrolase activity"/>
    <property type="evidence" value="ECO:0007669"/>
    <property type="project" value="UniProtKB-KW"/>
</dbReference>
<dbReference type="Proteomes" id="UP000238523">
    <property type="component" value="Chromosome"/>
</dbReference>
<organism evidence="4 5">
    <name type="scientific">Rhizobium leguminosarum</name>
    <dbReference type="NCBI Taxonomy" id="384"/>
    <lineage>
        <taxon>Bacteria</taxon>
        <taxon>Pseudomonadati</taxon>
        <taxon>Pseudomonadota</taxon>
        <taxon>Alphaproteobacteria</taxon>
        <taxon>Hyphomicrobiales</taxon>
        <taxon>Rhizobiaceae</taxon>
        <taxon>Rhizobium/Agrobacterium group</taxon>
        <taxon>Rhizobium</taxon>
    </lineage>
</organism>
<proteinExistence type="predicted"/>
<dbReference type="Pfam" id="PF00857">
    <property type="entry name" value="Isochorismatase"/>
    <property type="match status" value="1"/>
</dbReference>
<dbReference type="Gene3D" id="3.40.50.850">
    <property type="entry name" value="Isochorismatase-like"/>
    <property type="match status" value="1"/>
</dbReference>
<dbReference type="InterPro" id="IPR050272">
    <property type="entry name" value="Isochorismatase-like_hydrls"/>
</dbReference>
<dbReference type="RefSeq" id="WP_105006429.1">
    <property type="nucleotide sequence ID" value="NZ_CP025012.1"/>
</dbReference>
<keyword evidence="1" id="KW-0378">Hydrolase</keyword>
<keyword evidence="2" id="KW-0732">Signal</keyword>
<feature type="domain" description="Isochorismatase-like" evidence="3">
    <location>
        <begin position="53"/>
        <end position="197"/>
    </location>
</feature>
<feature type="signal peptide" evidence="2">
    <location>
        <begin position="1"/>
        <end position="25"/>
    </location>
</feature>
<dbReference type="CDD" id="cd00431">
    <property type="entry name" value="cysteine_hydrolases"/>
    <property type="match status" value="1"/>
</dbReference>
<evidence type="ECO:0000256" key="2">
    <source>
        <dbReference type="SAM" id="SignalP"/>
    </source>
</evidence>
<dbReference type="EMBL" id="CP025012">
    <property type="protein sequence ID" value="AUW43003.1"/>
    <property type="molecule type" value="Genomic_DNA"/>
</dbReference>
<dbReference type="PANTHER" id="PTHR43540">
    <property type="entry name" value="PEROXYUREIDOACRYLATE/UREIDOACRYLATE AMIDOHYDROLASE-RELATED"/>
    <property type="match status" value="1"/>
</dbReference>
<gene>
    <name evidence="4" type="ORF">CUJ84_Chr002650</name>
</gene>
<evidence type="ECO:0000259" key="3">
    <source>
        <dbReference type="Pfam" id="PF00857"/>
    </source>
</evidence>
<accession>A0A2K9Z444</accession>